<reference evidence="5 6" key="1">
    <citation type="journal article" date="2015" name="Stand. Genomic Sci.">
        <title>Genomic Encyclopedia of Bacterial and Archaeal Type Strains, Phase III: the genomes of soil and plant-associated and newly described type strains.</title>
        <authorList>
            <person name="Whitman W.B."/>
            <person name="Woyke T."/>
            <person name="Klenk H.P."/>
            <person name="Zhou Y."/>
            <person name="Lilburn T.G."/>
            <person name="Beck B.J."/>
            <person name="De Vos P."/>
            <person name="Vandamme P."/>
            <person name="Eisen J.A."/>
            <person name="Garrity G."/>
            <person name="Hugenholtz P."/>
            <person name="Kyrpides N.C."/>
        </authorList>
    </citation>
    <scope>NUCLEOTIDE SEQUENCE [LARGE SCALE GENOMIC DNA]</scope>
    <source>
        <strain evidence="5 6">CGMCC 1.10136</strain>
    </source>
</reference>
<feature type="region of interest" description="Disordered" evidence="2">
    <location>
        <begin position="407"/>
        <end position="579"/>
    </location>
</feature>
<keyword evidence="3" id="KW-0812">Transmembrane</keyword>
<accession>A0A562LK08</accession>
<dbReference type="Pfam" id="PF00515">
    <property type="entry name" value="TPR_1"/>
    <property type="match status" value="1"/>
</dbReference>
<feature type="transmembrane region" description="Helical" evidence="3">
    <location>
        <begin position="63"/>
        <end position="81"/>
    </location>
</feature>
<dbReference type="PANTHER" id="PTHR22550">
    <property type="entry name" value="SPORE GERMINATION PROTEIN"/>
    <property type="match status" value="1"/>
</dbReference>
<dbReference type="InterPro" id="IPR036465">
    <property type="entry name" value="vWFA_dom_sf"/>
</dbReference>
<dbReference type="PROSITE" id="PS50234">
    <property type="entry name" value="VWFA"/>
    <property type="match status" value="1"/>
</dbReference>
<dbReference type="PANTHER" id="PTHR22550:SF14">
    <property type="entry name" value="VWFA DOMAIN-CONTAINING PROTEIN"/>
    <property type="match status" value="1"/>
</dbReference>
<dbReference type="SMART" id="SM00327">
    <property type="entry name" value="VWA"/>
    <property type="match status" value="1"/>
</dbReference>
<dbReference type="AlphaFoldDB" id="A0A562LK08"/>
<dbReference type="Gene3D" id="3.40.50.410">
    <property type="entry name" value="von Willebrand factor, type A domain"/>
    <property type="match status" value="1"/>
</dbReference>
<feature type="compositionally biased region" description="Basic and acidic residues" evidence="2">
    <location>
        <begin position="535"/>
        <end position="554"/>
    </location>
</feature>
<protein>
    <submittedName>
        <fullName evidence="5">Ca-activated chloride channel family protein</fullName>
    </submittedName>
</protein>
<feature type="compositionally biased region" description="Polar residues" evidence="2">
    <location>
        <begin position="457"/>
        <end position="471"/>
    </location>
</feature>
<dbReference type="Proteomes" id="UP000316471">
    <property type="component" value="Unassembled WGS sequence"/>
</dbReference>
<keyword evidence="1" id="KW-0802">TPR repeat</keyword>
<keyword evidence="3" id="KW-0472">Membrane</keyword>
<dbReference type="InterPro" id="IPR002035">
    <property type="entry name" value="VWF_A"/>
</dbReference>
<evidence type="ECO:0000313" key="6">
    <source>
        <dbReference type="Proteomes" id="UP000316471"/>
    </source>
</evidence>
<dbReference type="InterPro" id="IPR011990">
    <property type="entry name" value="TPR-like_helical_dom_sf"/>
</dbReference>
<feature type="compositionally biased region" description="Low complexity" evidence="2">
    <location>
        <begin position="437"/>
        <end position="449"/>
    </location>
</feature>
<dbReference type="OrthoDB" id="9807628at2"/>
<dbReference type="SMART" id="SM00028">
    <property type="entry name" value="TPR"/>
    <property type="match status" value="1"/>
</dbReference>
<evidence type="ECO:0000256" key="3">
    <source>
        <dbReference type="SAM" id="Phobius"/>
    </source>
</evidence>
<dbReference type="InterPro" id="IPR019734">
    <property type="entry name" value="TPR_rpt"/>
</dbReference>
<feature type="compositionally biased region" description="Low complexity" evidence="2">
    <location>
        <begin position="495"/>
        <end position="515"/>
    </location>
</feature>
<dbReference type="RefSeq" id="WP_144816268.1">
    <property type="nucleotide sequence ID" value="NZ_VLKP01000011.1"/>
</dbReference>
<keyword evidence="3" id="KW-1133">Transmembrane helix</keyword>
<dbReference type="InterPro" id="IPR050768">
    <property type="entry name" value="UPF0353/GerABKA_families"/>
</dbReference>
<dbReference type="PROSITE" id="PS50293">
    <property type="entry name" value="TPR_REGION"/>
    <property type="match status" value="1"/>
</dbReference>
<name>A0A562LK08_9GAMM</name>
<evidence type="ECO:0000259" key="4">
    <source>
        <dbReference type="PROSITE" id="PS50234"/>
    </source>
</evidence>
<gene>
    <name evidence="5" type="ORF">IP93_02554</name>
</gene>
<keyword evidence="6" id="KW-1185">Reference proteome</keyword>
<comment type="caution">
    <text evidence="5">The sequence shown here is derived from an EMBL/GenBank/DDBJ whole genome shotgun (WGS) entry which is preliminary data.</text>
</comment>
<dbReference type="SUPFAM" id="SSF53300">
    <property type="entry name" value="vWA-like"/>
    <property type="match status" value="1"/>
</dbReference>
<dbReference type="PROSITE" id="PS50005">
    <property type="entry name" value="TPR"/>
    <property type="match status" value="1"/>
</dbReference>
<dbReference type="Pfam" id="PF13519">
    <property type="entry name" value="VWA_2"/>
    <property type="match status" value="1"/>
</dbReference>
<dbReference type="EMBL" id="VLKP01000011">
    <property type="protein sequence ID" value="TWI07947.1"/>
    <property type="molecule type" value="Genomic_DNA"/>
</dbReference>
<organism evidence="5 6">
    <name type="scientific">Aerolutibacter ruishenii</name>
    <dbReference type="NCBI Taxonomy" id="686800"/>
    <lineage>
        <taxon>Bacteria</taxon>
        <taxon>Pseudomonadati</taxon>
        <taxon>Pseudomonadota</taxon>
        <taxon>Gammaproteobacteria</taxon>
        <taxon>Lysobacterales</taxon>
        <taxon>Lysobacteraceae</taxon>
        <taxon>Aerolutibacter</taxon>
    </lineage>
</organism>
<proteinExistence type="predicted"/>
<evidence type="ECO:0000313" key="5">
    <source>
        <dbReference type="EMBL" id="TWI07947.1"/>
    </source>
</evidence>
<dbReference type="SUPFAM" id="SSF48452">
    <property type="entry name" value="TPR-like"/>
    <property type="match status" value="1"/>
</dbReference>
<evidence type="ECO:0000256" key="1">
    <source>
        <dbReference type="PROSITE-ProRule" id="PRU00339"/>
    </source>
</evidence>
<dbReference type="Gene3D" id="1.25.40.10">
    <property type="entry name" value="Tetratricopeptide repeat domain"/>
    <property type="match status" value="1"/>
</dbReference>
<evidence type="ECO:0000256" key="2">
    <source>
        <dbReference type="SAM" id="MobiDB-lite"/>
    </source>
</evidence>
<sequence>MDLGMLHWTRPLWLWALLLLPLWAWLVARRARRASVWHGVVDAHLLPHLLANEVAPSRRWGRWLATAAYVLAVIALAGPGWRQVEQPLWRNQAPLVVALDLSSAALQRDVPPSRLAQARHKLARLLQQRTGGQVALVAYAGDAFTVAPLTDDAANVAVFLDALAPDVMPVDGQRIDRAIVWSTKLVRQAGFSRGDILVMGDHATAADVAAATAAAANGVRVSVLGVGAAAGPAPPGFDEASLRRLAQAGGGTYQRITVDDADLHALGVLAPRGADAPGTAKGSGRHWADEGYWLLPLVMLLVLPAFRRGAAAMLLVVGIGWPWGAVQAAEWWRRPDQAQHAAMEAATQRYRRGDFEAAAQGFAQGDNADAHYNRGNALAKAGRYAEAIQAYDQALRLAPGMGDAKANRRAVQAVMQRKPPPGRNEGAQGQDGGQRGSPGNPSGSPRSTGAGELGAAQPSSGRGANGTSQPDHGTDDERDGTGSTAEGEREKPVDAAAQAQADQAQRARMQRALAQGSRGGEPQRPAAGQAPRSETPAERERRIANEAALRRVPDDPGGLLRAKFRLEHQRRLQPGTTPP</sequence>
<feature type="repeat" description="TPR" evidence="1">
    <location>
        <begin position="368"/>
        <end position="401"/>
    </location>
</feature>
<feature type="transmembrane region" description="Helical" evidence="3">
    <location>
        <begin position="12"/>
        <end position="28"/>
    </location>
</feature>
<feature type="domain" description="VWFA" evidence="4">
    <location>
        <begin position="94"/>
        <end position="266"/>
    </location>
</feature>